<dbReference type="EMBL" id="NXNG01000001">
    <property type="protein sequence ID" value="PWT27792.1"/>
    <property type="molecule type" value="Genomic_DNA"/>
</dbReference>
<protein>
    <submittedName>
        <fullName evidence="3">ATPase</fullName>
    </submittedName>
</protein>
<organism evidence="3 4">
    <name type="scientific">Butyrivibrio fibrisolvens</name>
    <dbReference type="NCBI Taxonomy" id="831"/>
    <lineage>
        <taxon>Bacteria</taxon>
        <taxon>Bacillati</taxon>
        <taxon>Bacillota</taxon>
        <taxon>Clostridia</taxon>
        <taxon>Lachnospirales</taxon>
        <taxon>Lachnospiraceae</taxon>
        <taxon>Butyrivibrio</taxon>
    </lineage>
</organism>
<dbReference type="Pfam" id="PF13173">
    <property type="entry name" value="AAA_14"/>
    <property type="match status" value="1"/>
</dbReference>
<dbReference type="Gene3D" id="3.40.50.300">
    <property type="entry name" value="P-loop containing nucleotide triphosphate hydrolases"/>
    <property type="match status" value="1"/>
</dbReference>
<reference evidence="3 4" key="1">
    <citation type="submission" date="2017-09" db="EMBL/GenBank/DDBJ databases">
        <title>High-quality draft genome sequence of Butyrivibrio fibrisolvens INBov1, isolated from cow rumen.</title>
        <authorList>
            <person name="Rodriguez Hernaez J."/>
            <person name="Rivarola M."/>
            <person name="Paniego N."/>
            <person name="Cravero S."/>
            <person name="Ceron Cucchi M."/>
            <person name="Martinez M.C."/>
        </authorList>
    </citation>
    <scope>NUCLEOTIDE SEQUENCE [LARGE SCALE GENOMIC DNA]</scope>
    <source>
        <strain evidence="3 4">INBov1</strain>
    </source>
</reference>
<dbReference type="Pfam" id="PF13635">
    <property type="entry name" value="DUF4143"/>
    <property type="match status" value="1"/>
</dbReference>
<dbReference type="PANTHER" id="PTHR33295">
    <property type="entry name" value="ATPASE"/>
    <property type="match status" value="1"/>
</dbReference>
<evidence type="ECO:0000259" key="1">
    <source>
        <dbReference type="Pfam" id="PF13173"/>
    </source>
</evidence>
<dbReference type="PANTHER" id="PTHR33295:SF18">
    <property type="entry name" value="AAA+ ATPASE DOMAIN-CONTAINING PROTEIN"/>
    <property type="match status" value="1"/>
</dbReference>
<feature type="domain" description="DUF4143" evidence="2">
    <location>
        <begin position="211"/>
        <end position="371"/>
    </location>
</feature>
<evidence type="ECO:0000259" key="2">
    <source>
        <dbReference type="Pfam" id="PF13635"/>
    </source>
</evidence>
<feature type="domain" description="AAA" evidence="1">
    <location>
        <begin position="18"/>
        <end position="164"/>
    </location>
</feature>
<sequence>MYPREQYLKEIISKKDNGRIKIITGLRRSGKSVLLFQLYREWLLGEGVKEDQIIALALDILENARYRNPLELDKYIRDHMIDSKKRYYIFIDEIQFVSEIQNPYVDNKDAKITFIDVILGFMQMDNADVYVTGSNSKMLSSDILTQFRDRGDEIRVYPLSFAEFYNEYEGDKRGAWQDYYTYGGMPLAISLESHEEKSRYLKDLFDRTYIKDVLERHEIKNDKAVLDILLDVLASGIGSLTNPSKLANTFKSERQIGIGSDTIERYIGYFEESFLIEKAVRYDVKGRKYIGTPAKYYYTDLGLRNARLGFRQLEETHIMENILYNDLIRRGMNVDVGMVEYNTKDADGKKIRKQLEVDFVVNKGDKRFYIQSALSIADPEKKEQEIASLKRIPDSFAKIVVVRDYLKPWHDENGITYVGIEQFLLNENLLK</sequence>
<proteinExistence type="predicted"/>
<accession>A0A317G684</accession>
<dbReference type="InterPro" id="IPR027417">
    <property type="entry name" value="P-loop_NTPase"/>
</dbReference>
<keyword evidence="4" id="KW-1185">Reference proteome</keyword>
<dbReference type="AlphaFoldDB" id="A0A317G684"/>
<gene>
    <name evidence="3" type="ORF">CPT75_12145</name>
</gene>
<dbReference type="SUPFAM" id="SSF52540">
    <property type="entry name" value="P-loop containing nucleoside triphosphate hydrolases"/>
    <property type="match status" value="1"/>
</dbReference>
<comment type="caution">
    <text evidence="3">The sequence shown here is derived from an EMBL/GenBank/DDBJ whole genome shotgun (WGS) entry which is preliminary data.</text>
</comment>
<evidence type="ECO:0000313" key="3">
    <source>
        <dbReference type="EMBL" id="PWT27792.1"/>
    </source>
</evidence>
<dbReference type="InterPro" id="IPR025420">
    <property type="entry name" value="DUF4143"/>
</dbReference>
<dbReference type="InterPro" id="IPR041682">
    <property type="entry name" value="AAA_14"/>
</dbReference>
<dbReference type="RefSeq" id="WP_110073142.1">
    <property type="nucleotide sequence ID" value="NZ_CM009896.1"/>
</dbReference>
<dbReference type="Proteomes" id="UP000245488">
    <property type="component" value="Chromosome"/>
</dbReference>
<name>A0A317G684_BUTFI</name>
<evidence type="ECO:0000313" key="4">
    <source>
        <dbReference type="Proteomes" id="UP000245488"/>
    </source>
</evidence>